<evidence type="ECO:0000256" key="1">
    <source>
        <dbReference type="SAM" id="MobiDB-lite"/>
    </source>
</evidence>
<keyword evidence="3" id="KW-1185">Reference proteome</keyword>
<dbReference type="Proteomes" id="UP001314170">
    <property type="component" value="Unassembled WGS sequence"/>
</dbReference>
<evidence type="ECO:0008006" key="4">
    <source>
        <dbReference type="Google" id="ProtNLM"/>
    </source>
</evidence>
<reference evidence="2 3" key="1">
    <citation type="submission" date="2024-01" db="EMBL/GenBank/DDBJ databases">
        <authorList>
            <person name="Waweru B."/>
        </authorList>
    </citation>
    <scope>NUCLEOTIDE SEQUENCE [LARGE SCALE GENOMIC DNA]</scope>
</reference>
<sequence length="210" mass="23532">MSPTTSRTNCLVGSSDGTWHDEGRNKRSGWLGIRWLVKIFNYKNPKSKAHNGAWMMHEYNLVANDIKQPKRKRRLDDEEEGDDGMDKNSKRSMGDQLAISTIARFVNATTNNNGDEHRSLDGADAPEDQPLLTDDAYSFGADDILSTEPFDSNGALRQRRIVGNGEEMALDNDYFHSVVQELLCEEAIASCNSEMRLQSVDSLGFVELVD</sequence>
<organism evidence="2 3">
    <name type="scientific">Dovyalis caffra</name>
    <dbReference type="NCBI Taxonomy" id="77055"/>
    <lineage>
        <taxon>Eukaryota</taxon>
        <taxon>Viridiplantae</taxon>
        <taxon>Streptophyta</taxon>
        <taxon>Embryophyta</taxon>
        <taxon>Tracheophyta</taxon>
        <taxon>Spermatophyta</taxon>
        <taxon>Magnoliopsida</taxon>
        <taxon>eudicotyledons</taxon>
        <taxon>Gunneridae</taxon>
        <taxon>Pentapetalae</taxon>
        <taxon>rosids</taxon>
        <taxon>fabids</taxon>
        <taxon>Malpighiales</taxon>
        <taxon>Salicaceae</taxon>
        <taxon>Flacourtieae</taxon>
        <taxon>Dovyalis</taxon>
    </lineage>
</organism>
<dbReference type="InterPro" id="IPR036093">
    <property type="entry name" value="NAC_dom_sf"/>
</dbReference>
<evidence type="ECO:0000313" key="2">
    <source>
        <dbReference type="EMBL" id="CAK7338396.1"/>
    </source>
</evidence>
<feature type="compositionally biased region" description="Polar residues" evidence="1">
    <location>
        <begin position="1"/>
        <end position="17"/>
    </location>
</feature>
<dbReference type="AlphaFoldDB" id="A0AAV1RPS7"/>
<proteinExistence type="predicted"/>
<dbReference type="Gene3D" id="2.170.150.80">
    <property type="entry name" value="NAC domain"/>
    <property type="match status" value="1"/>
</dbReference>
<accession>A0AAV1RPS7</accession>
<name>A0AAV1RPS7_9ROSI</name>
<gene>
    <name evidence="2" type="ORF">DCAF_LOCUS13443</name>
</gene>
<dbReference type="GO" id="GO:0006355">
    <property type="term" value="P:regulation of DNA-templated transcription"/>
    <property type="evidence" value="ECO:0007669"/>
    <property type="project" value="InterPro"/>
</dbReference>
<dbReference type="GO" id="GO:0003677">
    <property type="term" value="F:DNA binding"/>
    <property type="evidence" value="ECO:0007669"/>
    <property type="project" value="InterPro"/>
</dbReference>
<dbReference type="EMBL" id="CAWUPB010001116">
    <property type="protein sequence ID" value="CAK7338396.1"/>
    <property type="molecule type" value="Genomic_DNA"/>
</dbReference>
<evidence type="ECO:0000313" key="3">
    <source>
        <dbReference type="Proteomes" id="UP001314170"/>
    </source>
</evidence>
<feature type="region of interest" description="Disordered" evidence="1">
    <location>
        <begin position="1"/>
        <end position="23"/>
    </location>
</feature>
<comment type="caution">
    <text evidence="2">The sequence shown here is derived from an EMBL/GenBank/DDBJ whole genome shotgun (WGS) entry which is preliminary data.</text>
</comment>
<protein>
    <recommendedName>
        <fullName evidence="4">NAC domain-containing protein</fullName>
    </recommendedName>
</protein>
<feature type="region of interest" description="Disordered" evidence="1">
    <location>
        <begin position="110"/>
        <end position="133"/>
    </location>
</feature>
<feature type="region of interest" description="Disordered" evidence="1">
    <location>
        <begin position="69"/>
        <end position="91"/>
    </location>
</feature>